<comment type="caution">
    <text evidence="2">The sequence shown here is derived from an EMBL/GenBank/DDBJ whole genome shotgun (WGS) entry which is preliminary data.</text>
</comment>
<feature type="transmembrane region" description="Helical" evidence="1">
    <location>
        <begin position="35"/>
        <end position="57"/>
    </location>
</feature>
<feature type="transmembrane region" description="Helical" evidence="1">
    <location>
        <begin position="118"/>
        <end position="138"/>
    </location>
</feature>
<evidence type="ECO:0000313" key="2">
    <source>
        <dbReference type="EMBL" id="TDT15913.1"/>
    </source>
</evidence>
<gene>
    <name evidence="2" type="ORF">BDK89_1494</name>
</gene>
<organism evidence="2 3">
    <name type="scientific">Ilumatobacter fluminis</name>
    <dbReference type="NCBI Taxonomy" id="467091"/>
    <lineage>
        <taxon>Bacteria</taxon>
        <taxon>Bacillati</taxon>
        <taxon>Actinomycetota</taxon>
        <taxon>Acidimicrobiia</taxon>
        <taxon>Acidimicrobiales</taxon>
        <taxon>Ilumatobacteraceae</taxon>
        <taxon>Ilumatobacter</taxon>
    </lineage>
</organism>
<reference evidence="2 3" key="1">
    <citation type="submission" date="2019-03" db="EMBL/GenBank/DDBJ databases">
        <title>Sequencing the genomes of 1000 actinobacteria strains.</title>
        <authorList>
            <person name="Klenk H.-P."/>
        </authorList>
    </citation>
    <scope>NUCLEOTIDE SEQUENCE [LARGE SCALE GENOMIC DNA]</scope>
    <source>
        <strain evidence="2 3">DSM 18936</strain>
    </source>
</reference>
<proteinExistence type="predicted"/>
<dbReference type="AlphaFoldDB" id="A0A4R7I0F4"/>
<keyword evidence="1" id="KW-0472">Membrane</keyword>
<sequence length="163" mass="17891">MEHRDAIIRVDIALTLVFAVTATYAAVVFDTTAQWIGAITAMILFTIGVFAFLWSYWSAVQRSRTEEIAVTQLYMLMGAAIPSVVRRTMNLALLAQFLIALVTTFMRPNGPEGNPGSSLAVGFLVPMLGFGLNGLWAVTHGTFEPRRQTTPSDEEIRQNADHG</sequence>
<name>A0A4R7I0F4_9ACTN</name>
<feature type="transmembrane region" description="Helical" evidence="1">
    <location>
        <begin position="89"/>
        <end position="106"/>
    </location>
</feature>
<protein>
    <submittedName>
        <fullName evidence="2">Uncharacterized protein</fullName>
    </submittedName>
</protein>
<dbReference type="OrthoDB" id="5244877at2"/>
<evidence type="ECO:0000256" key="1">
    <source>
        <dbReference type="SAM" id="Phobius"/>
    </source>
</evidence>
<keyword evidence="1" id="KW-0812">Transmembrane</keyword>
<dbReference type="EMBL" id="SOAU01000001">
    <property type="protein sequence ID" value="TDT15913.1"/>
    <property type="molecule type" value="Genomic_DNA"/>
</dbReference>
<evidence type="ECO:0000313" key="3">
    <source>
        <dbReference type="Proteomes" id="UP000294558"/>
    </source>
</evidence>
<accession>A0A4R7I0F4</accession>
<dbReference type="RefSeq" id="WP_133868326.1">
    <property type="nucleotide sequence ID" value="NZ_JAVJPS010000036.1"/>
</dbReference>
<keyword evidence="1" id="KW-1133">Transmembrane helix</keyword>
<keyword evidence="3" id="KW-1185">Reference proteome</keyword>
<feature type="transmembrane region" description="Helical" evidence="1">
    <location>
        <begin position="12"/>
        <end position="29"/>
    </location>
</feature>
<dbReference type="Proteomes" id="UP000294558">
    <property type="component" value="Unassembled WGS sequence"/>
</dbReference>